<dbReference type="Proteomes" id="UP000681720">
    <property type="component" value="Unassembled WGS sequence"/>
</dbReference>
<dbReference type="EMBL" id="CAJNOW010015000">
    <property type="protein sequence ID" value="CAF1637947.1"/>
    <property type="molecule type" value="Genomic_DNA"/>
</dbReference>
<dbReference type="EMBL" id="CAJOBH010233762">
    <property type="protein sequence ID" value="CAF5081751.1"/>
    <property type="molecule type" value="Genomic_DNA"/>
</dbReference>
<dbReference type="EMBL" id="CAJNRG010016548">
    <property type="protein sequence ID" value="CAF2203665.1"/>
    <property type="molecule type" value="Genomic_DNA"/>
</dbReference>
<proteinExistence type="predicted"/>
<name>A0A816UGV5_9BILA</name>
<evidence type="ECO:0000313" key="8">
    <source>
        <dbReference type="Proteomes" id="UP000663856"/>
    </source>
</evidence>
<dbReference type="EMBL" id="CAJNRE010008887">
    <property type="protein sequence ID" value="CAF2077517.1"/>
    <property type="molecule type" value="Genomic_DNA"/>
</dbReference>
<dbReference type="Proteomes" id="UP000681967">
    <property type="component" value="Unassembled WGS sequence"/>
</dbReference>
<dbReference type="Proteomes" id="UP000663855">
    <property type="component" value="Unassembled WGS sequence"/>
</dbReference>
<dbReference type="EMBL" id="CAJOBJ010361790">
    <property type="protein sequence ID" value="CAF5218568.1"/>
    <property type="molecule type" value="Genomic_DNA"/>
</dbReference>
<reference evidence="4" key="1">
    <citation type="submission" date="2021-02" db="EMBL/GenBank/DDBJ databases">
        <authorList>
            <person name="Nowell W R."/>
        </authorList>
    </citation>
    <scope>NUCLEOTIDE SEQUENCE</scope>
</reference>
<dbReference type="AlphaFoldDB" id="A0A816UGV5"/>
<evidence type="ECO:0000313" key="1">
    <source>
        <dbReference type="EMBL" id="CAF1574935.1"/>
    </source>
</evidence>
<dbReference type="Proteomes" id="UP000663856">
    <property type="component" value="Unassembled WGS sequence"/>
</dbReference>
<accession>A0A816UGV5</accession>
<evidence type="ECO:0000313" key="3">
    <source>
        <dbReference type="EMBL" id="CAF2077517.1"/>
    </source>
</evidence>
<evidence type="ECO:0000313" key="5">
    <source>
        <dbReference type="EMBL" id="CAF2203665.1"/>
    </source>
</evidence>
<dbReference type="GO" id="GO:0000398">
    <property type="term" value="P:mRNA splicing, via spliceosome"/>
    <property type="evidence" value="ECO:0007669"/>
    <property type="project" value="TreeGrafter"/>
</dbReference>
<organism evidence="4 8">
    <name type="scientific">Rotaria magnacalcarata</name>
    <dbReference type="NCBI Taxonomy" id="392030"/>
    <lineage>
        <taxon>Eukaryota</taxon>
        <taxon>Metazoa</taxon>
        <taxon>Spiralia</taxon>
        <taxon>Gnathifera</taxon>
        <taxon>Rotifera</taxon>
        <taxon>Eurotatoria</taxon>
        <taxon>Bdelloidea</taxon>
        <taxon>Philodinida</taxon>
        <taxon>Philodinidae</taxon>
        <taxon>Rotaria</taxon>
    </lineage>
</organism>
<dbReference type="Proteomes" id="UP000663834">
    <property type="component" value="Unassembled WGS sequence"/>
</dbReference>
<dbReference type="EMBL" id="CAJNRF010009432">
    <property type="protein sequence ID" value="CAF2110287.1"/>
    <property type="molecule type" value="Genomic_DNA"/>
</dbReference>
<gene>
    <name evidence="6" type="ORF">BYL167_LOCUS62011</name>
    <name evidence="1" type="ORF">CJN711_LOCUS32326</name>
    <name evidence="7" type="ORF">GIL414_LOCUS83028</name>
    <name evidence="2" type="ORF">KQP761_LOCUS27490</name>
    <name evidence="3" type="ORF">MBJ925_LOCUS17904</name>
    <name evidence="4" type="ORF">WKI299_LOCUS22146</name>
    <name evidence="5" type="ORF">XDN619_LOCUS32919</name>
</gene>
<dbReference type="InterPro" id="IPR050781">
    <property type="entry name" value="CWC22_splicing_factor"/>
</dbReference>
<dbReference type="PANTHER" id="PTHR18034">
    <property type="entry name" value="CELL CYCLE CONTROL PROTEIN CWF22-RELATED"/>
    <property type="match status" value="1"/>
</dbReference>
<evidence type="ECO:0000313" key="4">
    <source>
        <dbReference type="EMBL" id="CAF2110287.1"/>
    </source>
</evidence>
<evidence type="ECO:0000313" key="2">
    <source>
        <dbReference type="EMBL" id="CAF1637947.1"/>
    </source>
</evidence>
<protein>
    <submittedName>
        <fullName evidence="4">Uncharacterized protein</fullName>
    </submittedName>
</protein>
<dbReference type="Proteomes" id="UP000663824">
    <property type="component" value="Unassembled WGS sequence"/>
</dbReference>
<dbReference type="EMBL" id="CAJNOV010015507">
    <property type="protein sequence ID" value="CAF1574935.1"/>
    <property type="molecule type" value="Genomic_DNA"/>
</dbReference>
<dbReference type="GO" id="GO:0003723">
    <property type="term" value="F:RNA binding"/>
    <property type="evidence" value="ECO:0007669"/>
    <property type="project" value="TreeGrafter"/>
</dbReference>
<evidence type="ECO:0000313" key="6">
    <source>
        <dbReference type="EMBL" id="CAF5081751.1"/>
    </source>
</evidence>
<sequence length="129" mass="15183">MKYVECFENVFQDQSDIVYRLENVKLRNVAKFFAHLLVTDAISWRILRSPVLTNEDTTSSSRVYMKNLFLELAESIAFSLFSRTLVEYFDGLFPRNDPKKTRFSINFFTSIGRSDLTDDLQEFIRANRC</sequence>
<dbReference type="PANTHER" id="PTHR18034:SF3">
    <property type="entry name" value="PRE-MRNA-SPLICING FACTOR CWC22 HOMOLOG"/>
    <property type="match status" value="1"/>
</dbReference>
<evidence type="ECO:0000313" key="7">
    <source>
        <dbReference type="EMBL" id="CAF5218568.1"/>
    </source>
</evidence>
<comment type="caution">
    <text evidence="4">The sequence shown here is derived from an EMBL/GenBank/DDBJ whole genome shotgun (WGS) entry which is preliminary data.</text>
</comment>
<dbReference type="OrthoDB" id="1924287at2759"/>
<dbReference type="Proteomes" id="UP000663887">
    <property type="component" value="Unassembled WGS sequence"/>
</dbReference>
<dbReference type="GO" id="GO:0071013">
    <property type="term" value="C:catalytic step 2 spliceosome"/>
    <property type="evidence" value="ECO:0007669"/>
    <property type="project" value="TreeGrafter"/>
</dbReference>